<dbReference type="GO" id="GO:0009156">
    <property type="term" value="P:ribonucleoside monophosphate biosynthetic process"/>
    <property type="evidence" value="ECO:0007669"/>
    <property type="project" value="InterPro"/>
</dbReference>
<comment type="subunit">
    <text evidence="9">Homohexamer.</text>
</comment>
<dbReference type="GO" id="GO:0004749">
    <property type="term" value="F:ribose phosphate diphosphokinase activity"/>
    <property type="evidence" value="ECO:0007669"/>
    <property type="project" value="UniProtKB-UniRule"/>
</dbReference>
<dbReference type="CDD" id="cd06223">
    <property type="entry name" value="PRTases_typeI"/>
    <property type="match status" value="1"/>
</dbReference>
<dbReference type="FunFam" id="3.40.50.2020:FF:000002">
    <property type="entry name" value="Ribose-phosphate pyrophosphokinase"/>
    <property type="match status" value="1"/>
</dbReference>
<feature type="binding site" evidence="9">
    <location>
        <begin position="100"/>
        <end position="101"/>
    </location>
    <ligand>
        <name>ATP</name>
        <dbReference type="ChEBI" id="CHEBI:30616"/>
    </ligand>
</feature>
<feature type="binding site" evidence="9">
    <location>
        <position position="134"/>
    </location>
    <ligand>
        <name>Mg(2+)</name>
        <dbReference type="ChEBI" id="CHEBI:18420"/>
    </ligand>
</feature>
<reference evidence="11 12" key="1">
    <citation type="submission" date="2017-03" db="EMBL/GenBank/DDBJ databases">
        <title>Genome sequence of Clostridium oryzae DSM 28571.</title>
        <authorList>
            <person name="Poehlein A."/>
            <person name="Daniel R."/>
        </authorList>
    </citation>
    <scope>NUCLEOTIDE SEQUENCE [LARGE SCALE GENOMIC DNA]</scope>
    <source>
        <strain evidence="11 12">DSM 28571</strain>
    </source>
</reference>
<feature type="binding site" evidence="9">
    <location>
        <position position="176"/>
    </location>
    <ligand>
        <name>Mg(2+)</name>
        <dbReference type="ChEBI" id="CHEBI:18420"/>
    </ligand>
</feature>
<dbReference type="SUPFAM" id="SSF53271">
    <property type="entry name" value="PRTase-like"/>
    <property type="match status" value="1"/>
</dbReference>
<dbReference type="EC" id="2.7.6.1" evidence="9"/>
<accession>A0A1V4IMT2</accession>
<dbReference type="EMBL" id="MZGV01000025">
    <property type="protein sequence ID" value="OPJ61085.1"/>
    <property type="molecule type" value="Genomic_DNA"/>
</dbReference>
<dbReference type="UniPathway" id="UPA00087">
    <property type="reaction ID" value="UER00172"/>
</dbReference>
<comment type="catalytic activity">
    <reaction evidence="8 9">
        <text>D-ribose 5-phosphate + ATP = 5-phospho-alpha-D-ribose 1-diphosphate + AMP + H(+)</text>
        <dbReference type="Rhea" id="RHEA:15609"/>
        <dbReference type="ChEBI" id="CHEBI:15378"/>
        <dbReference type="ChEBI" id="CHEBI:30616"/>
        <dbReference type="ChEBI" id="CHEBI:58017"/>
        <dbReference type="ChEBI" id="CHEBI:78346"/>
        <dbReference type="ChEBI" id="CHEBI:456215"/>
        <dbReference type="EC" id="2.7.6.1"/>
    </reaction>
</comment>
<dbReference type="GO" id="GO:0000287">
    <property type="term" value="F:magnesium ion binding"/>
    <property type="evidence" value="ECO:0007669"/>
    <property type="project" value="UniProtKB-UniRule"/>
</dbReference>
<dbReference type="GO" id="GO:0005737">
    <property type="term" value="C:cytoplasm"/>
    <property type="evidence" value="ECO:0007669"/>
    <property type="project" value="UniProtKB-SubCell"/>
</dbReference>
<evidence type="ECO:0000256" key="7">
    <source>
        <dbReference type="ARBA" id="ARBA00022842"/>
    </source>
</evidence>
<sequence length="320" mass="34741">MITHGKNIKIFAGNSHPQLAKDISDALGIAIGNSHVGTFSDGEISVDINETVRGADVFVVQPTNAPVNDNLMELLIMMDAFKRASAGRITAVIPYYGYARQDRKAKARDPITAKLVADLITTAGADRVLTMDLHAAQIQGYFNIPLDNLMGAPILARYFVSKGFKENDDVVIVSPDLGSVTRARKFADRLQAPIAIIDKRRPRANVCEIMNIIGDVKGKICILVDDMIDTAGTIANAANALMDLGAKEVYACCSHGILSGPAVERLEKCAIKELVMLNTIDMPEDKKISKMKALSVAPIFAEAIKRIYEDIPVSKLFDDI</sequence>
<dbReference type="InterPro" id="IPR005946">
    <property type="entry name" value="Rib-P_diPkinase"/>
</dbReference>
<comment type="function">
    <text evidence="9">Involved in the biosynthesis of the central metabolite phospho-alpha-D-ribosyl-1-pyrophosphate (PRPP) via the transfer of pyrophosphoryl group from ATP to 1-hydroxyl of ribose-5-phosphate (Rib-5-P).</text>
</comment>
<dbReference type="GO" id="GO:0016301">
    <property type="term" value="F:kinase activity"/>
    <property type="evidence" value="ECO:0007669"/>
    <property type="project" value="UniProtKB-KW"/>
</dbReference>
<dbReference type="InterPro" id="IPR000836">
    <property type="entry name" value="PRTase_dom"/>
</dbReference>
<dbReference type="STRING" id="1450648.CLORY_24830"/>
<name>A0A1V4IMT2_9CLOT</name>
<comment type="caution">
    <text evidence="11">The sequence shown here is derived from an EMBL/GenBank/DDBJ whole genome shotgun (WGS) entry which is preliminary data.</text>
</comment>
<dbReference type="Gene3D" id="3.40.50.2020">
    <property type="match status" value="2"/>
</dbReference>
<keyword evidence="3 9" id="KW-0545">Nucleotide biosynthesis</keyword>
<evidence type="ECO:0000256" key="4">
    <source>
        <dbReference type="ARBA" id="ARBA00022741"/>
    </source>
</evidence>
<proteinExistence type="inferred from homology"/>
<dbReference type="HAMAP" id="MF_00583_B">
    <property type="entry name" value="RibP_PPkinase_B"/>
    <property type="match status" value="1"/>
</dbReference>
<dbReference type="GO" id="GO:0006015">
    <property type="term" value="P:5-phosphoribose 1-diphosphate biosynthetic process"/>
    <property type="evidence" value="ECO:0007669"/>
    <property type="project" value="UniProtKB-UniRule"/>
</dbReference>
<organism evidence="11 12">
    <name type="scientific">Clostridium oryzae</name>
    <dbReference type="NCBI Taxonomy" id="1450648"/>
    <lineage>
        <taxon>Bacteria</taxon>
        <taxon>Bacillati</taxon>
        <taxon>Bacillota</taxon>
        <taxon>Clostridia</taxon>
        <taxon>Eubacteriales</taxon>
        <taxon>Clostridiaceae</taxon>
        <taxon>Clostridium</taxon>
    </lineage>
</organism>
<dbReference type="InterPro" id="IPR037515">
    <property type="entry name" value="Rib-P_diPkinase_bac"/>
</dbReference>
<evidence type="ECO:0000256" key="9">
    <source>
        <dbReference type="HAMAP-Rule" id="MF_00583"/>
    </source>
</evidence>
<feature type="binding site" evidence="9">
    <location>
        <position position="225"/>
    </location>
    <ligand>
        <name>D-ribose 5-phosphate</name>
        <dbReference type="ChEBI" id="CHEBI:78346"/>
    </ligand>
</feature>
<dbReference type="GO" id="GO:0006164">
    <property type="term" value="P:purine nucleotide biosynthetic process"/>
    <property type="evidence" value="ECO:0007669"/>
    <property type="project" value="TreeGrafter"/>
</dbReference>
<evidence type="ECO:0000256" key="6">
    <source>
        <dbReference type="ARBA" id="ARBA00022840"/>
    </source>
</evidence>
<feature type="domain" description="Ribose-phosphate pyrophosphokinase N-terminal" evidence="10">
    <location>
        <begin position="8"/>
        <end position="124"/>
    </location>
</feature>
<dbReference type="OrthoDB" id="9777067at2"/>
<evidence type="ECO:0000313" key="12">
    <source>
        <dbReference type="Proteomes" id="UP000190080"/>
    </source>
</evidence>
<evidence type="ECO:0000256" key="3">
    <source>
        <dbReference type="ARBA" id="ARBA00022727"/>
    </source>
</evidence>
<keyword evidence="7 9" id="KW-0460">Magnesium</keyword>
<evidence type="ECO:0000256" key="5">
    <source>
        <dbReference type="ARBA" id="ARBA00022777"/>
    </source>
</evidence>
<dbReference type="GO" id="GO:0002189">
    <property type="term" value="C:ribose phosphate diphosphokinase complex"/>
    <property type="evidence" value="ECO:0007669"/>
    <property type="project" value="TreeGrafter"/>
</dbReference>
<dbReference type="InterPro" id="IPR029057">
    <property type="entry name" value="PRTase-like"/>
</dbReference>
<dbReference type="InterPro" id="IPR000842">
    <property type="entry name" value="PRib_PP_synth_CS"/>
</dbReference>
<dbReference type="NCBIfam" id="NF002320">
    <property type="entry name" value="PRK01259.1"/>
    <property type="match status" value="1"/>
</dbReference>
<evidence type="ECO:0000256" key="2">
    <source>
        <dbReference type="ARBA" id="ARBA00022723"/>
    </source>
</evidence>
<keyword evidence="2 9" id="KW-0479">Metal-binding</keyword>
<evidence type="ECO:0000259" key="10">
    <source>
        <dbReference type="Pfam" id="PF13793"/>
    </source>
</evidence>
<dbReference type="RefSeq" id="WP_079424884.1">
    <property type="nucleotide sequence ID" value="NZ_MZGV01000025.1"/>
</dbReference>
<dbReference type="PANTHER" id="PTHR10210:SF41">
    <property type="entry name" value="RIBOSE-PHOSPHATE PYROPHOSPHOKINASE 1, CHLOROPLASTIC"/>
    <property type="match status" value="1"/>
</dbReference>
<keyword evidence="4 9" id="KW-0547">Nucleotide-binding</keyword>
<comment type="cofactor">
    <cofactor evidence="9">
        <name>Mg(2+)</name>
        <dbReference type="ChEBI" id="CHEBI:18420"/>
    </cofactor>
    <text evidence="9">Binds 2 Mg(2+) ions per subunit.</text>
</comment>
<comment type="subcellular location">
    <subcellularLocation>
        <location evidence="9">Cytoplasm</location>
    </subcellularLocation>
</comment>
<dbReference type="AlphaFoldDB" id="A0A1V4IMT2"/>
<dbReference type="NCBIfam" id="NF002618">
    <property type="entry name" value="PRK02269.1"/>
    <property type="match status" value="1"/>
</dbReference>
<protein>
    <recommendedName>
        <fullName evidence="9">Ribose-phosphate pyrophosphokinase</fullName>
        <shortName evidence="9">RPPK</shortName>
        <ecNumber evidence="9">2.7.6.1</ecNumber>
    </recommendedName>
    <alternativeName>
        <fullName evidence="9">5-phospho-D-ribosyl alpha-1-diphosphate synthase</fullName>
    </alternativeName>
    <alternativeName>
        <fullName evidence="9">Phosphoribosyl diphosphate synthase</fullName>
    </alternativeName>
    <alternativeName>
        <fullName evidence="9">Phosphoribosyl pyrophosphate synthase</fullName>
        <shortName evidence="9">P-Rib-PP synthase</shortName>
        <shortName evidence="9">PRPP synthase</shortName>
        <shortName evidence="9">PRPPase</shortName>
    </alternativeName>
</protein>
<feature type="active site" evidence="9">
    <location>
        <position position="199"/>
    </location>
</feature>
<evidence type="ECO:0000256" key="1">
    <source>
        <dbReference type="ARBA" id="ARBA00022679"/>
    </source>
</evidence>
<dbReference type="Pfam" id="PF13793">
    <property type="entry name" value="Pribosyltran_N"/>
    <property type="match status" value="1"/>
</dbReference>
<evidence type="ECO:0000256" key="8">
    <source>
        <dbReference type="ARBA" id="ARBA00049535"/>
    </source>
</evidence>
<comment type="similarity">
    <text evidence="9">Belongs to the ribose-phosphate pyrophosphokinase family. Class I subfamily.</text>
</comment>
<dbReference type="PANTHER" id="PTHR10210">
    <property type="entry name" value="RIBOSE-PHOSPHATE DIPHOSPHOKINASE FAMILY MEMBER"/>
    <property type="match status" value="1"/>
</dbReference>
<keyword evidence="9" id="KW-0963">Cytoplasm</keyword>
<feature type="binding site" evidence="9">
    <location>
        <begin position="229"/>
        <end position="233"/>
    </location>
    <ligand>
        <name>D-ribose 5-phosphate</name>
        <dbReference type="ChEBI" id="CHEBI:78346"/>
    </ligand>
</feature>
<dbReference type="GO" id="GO:0005524">
    <property type="term" value="F:ATP binding"/>
    <property type="evidence" value="ECO:0007669"/>
    <property type="project" value="UniProtKB-KW"/>
</dbReference>
<evidence type="ECO:0000313" key="11">
    <source>
        <dbReference type="EMBL" id="OPJ61085.1"/>
    </source>
</evidence>
<comment type="pathway">
    <text evidence="9">Metabolic intermediate biosynthesis; 5-phospho-alpha-D-ribose 1-diphosphate biosynthesis; 5-phospho-alpha-D-ribose 1-diphosphate from D-ribose 5-phosphate (route I): step 1/1.</text>
</comment>
<dbReference type="SMART" id="SM01400">
    <property type="entry name" value="Pribosyltran_N"/>
    <property type="match status" value="1"/>
</dbReference>
<keyword evidence="5 9" id="KW-0418">Kinase</keyword>
<dbReference type="FunFam" id="3.40.50.2020:FF:000014">
    <property type="entry name" value="Ribose-phosphate pyrophosphokinase 1"/>
    <property type="match status" value="1"/>
</dbReference>
<feature type="binding site" evidence="9">
    <location>
        <begin position="41"/>
        <end position="43"/>
    </location>
    <ligand>
        <name>ATP</name>
        <dbReference type="ChEBI" id="CHEBI:30616"/>
    </ligand>
</feature>
<dbReference type="NCBIfam" id="TIGR01251">
    <property type="entry name" value="ribP_PPkin"/>
    <property type="match status" value="1"/>
</dbReference>
<keyword evidence="12" id="KW-1185">Reference proteome</keyword>
<dbReference type="Proteomes" id="UP000190080">
    <property type="component" value="Unassembled WGS sequence"/>
</dbReference>
<dbReference type="Pfam" id="PF14572">
    <property type="entry name" value="Pribosyl_synth"/>
    <property type="match status" value="1"/>
</dbReference>
<gene>
    <name evidence="11" type="primary">prs_2</name>
    <name evidence="9" type="synonym">prs</name>
    <name evidence="11" type="ORF">CLORY_24830</name>
</gene>
<dbReference type="PROSITE" id="PS00114">
    <property type="entry name" value="PRPP_SYNTHASE"/>
    <property type="match status" value="1"/>
</dbReference>
<keyword evidence="6 9" id="KW-0067">ATP-binding</keyword>
<feature type="binding site" evidence="9">
    <location>
        <position position="201"/>
    </location>
    <ligand>
        <name>D-ribose 5-phosphate</name>
        <dbReference type="ChEBI" id="CHEBI:78346"/>
    </ligand>
</feature>
<dbReference type="InterPro" id="IPR029099">
    <property type="entry name" value="Pribosyltran_N"/>
</dbReference>
<keyword evidence="1 9" id="KW-0808">Transferase</keyword>